<dbReference type="AlphaFoldDB" id="A0A2A9D028"/>
<evidence type="ECO:0000259" key="1">
    <source>
        <dbReference type="Pfam" id="PF01869"/>
    </source>
</evidence>
<organism evidence="2 3">
    <name type="scientific">Serinibacter salmoneus</name>
    <dbReference type="NCBI Taxonomy" id="556530"/>
    <lineage>
        <taxon>Bacteria</taxon>
        <taxon>Bacillati</taxon>
        <taxon>Actinomycetota</taxon>
        <taxon>Actinomycetes</taxon>
        <taxon>Micrococcales</taxon>
        <taxon>Beutenbergiaceae</taxon>
        <taxon>Serinibacter</taxon>
    </lineage>
</organism>
<dbReference type="Gene3D" id="3.30.420.40">
    <property type="match status" value="2"/>
</dbReference>
<evidence type="ECO:0000313" key="3">
    <source>
        <dbReference type="Proteomes" id="UP000224915"/>
    </source>
</evidence>
<accession>A0A2A9D028</accession>
<dbReference type="InterPro" id="IPR043129">
    <property type="entry name" value="ATPase_NBD"/>
</dbReference>
<dbReference type="InterPro" id="IPR002731">
    <property type="entry name" value="ATPase_BadF"/>
</dbReference>
<keyword evidence="2" id="KW-0418">Kinase</keyword>
<protein>
    <submittedName>
        <fullName evidence="2">N-acetylglucosamine kinase-like BadF-type ATPase</fullName>
    </submittedName>
</protein>
<dbReference type="PANTHER" id="PTHR43190">
    <property type="entry name" value="N-ACETYL-D-GLUCOSAMINE KINASE"/>
    <property type="match status" value="1"/>
</dbReference>
<dbReference type="Pfam" id="PF01869">
    <property type="entry name" value="BcrAD_BadFG"/>
    <property type="match status" value="1"/>
</dbReference>
<evidence type="ECO:0000313" key="2">
    <source>
        <dbReference type="EMBL" id="PFG20058.1"/>
    </source>
</evidence>
<comment type="caution">
    <text evidence="2">The sequence shown here is derived from an EMBL/GenBank/DDBJ whole genome shotgun (WGS) entry which is preliminary data.</text>
</comment>
<dbReference type="PANTHER" id="PTHR43190:SF3">
    <property type="entry name" value="N-ACETYL-D-GLUCOSAMINE KINASE"/>
    <property type="match status" value="1"/>
</dbReference>
<reference evidence="2 3" key="1">
    <citation type="submission" date="2017-10" db="EMBL/GenBank/DDBJ databases">
        <title>Sequencing the genomes of 1000 actinobacteria strains.</title>
        <authorList>
            <person name="Klenk H.-P."/>
        </authorList>
    </citation>
    <scope>NUCLEOTIDE SEQUENCE [LARGE SCALE GENOMIC DNA]</scope>
    <source>
        <strain evidence="2 3">DSM 21801</strain>
    </source>
</reference>
<dbReference type="EMBL" id="PDJD01000001">
    <property type="protein sequence ID" value="PFG20058.1"/>
    <property type="molecule type" value="Genomic_DNA"/>
</dbReference>
<gene>
    <name evidence="2" type="ORF">ATL40_1641</name>
</gene>
<sequence>MSISQAGLGLAGVVSRVLALALEAAGPVAGEDLREGPTLVVIGATGIVGLGGDLGSVAERVRADLPRSEVLIVSDAVTAAVGALDGHPGAMVAAGTGSVGLGTDMATSWRVVDGWGHLLGDLGGGAWIGRQAMRAVVEAVDGRRMDPVRLREALTAELGEVDSWAAQLYTSDERAGILARAARPVAQLALEGDDLSAAICREAGRELARTLCAAAFPGASRRVTWTGGVVSEGGVTAQALRAEVLRRLPGAEVTRAVGDPLDGAFCLAERIGPRALQSLQERRLGAWFPMPTAAPEPRGLDSVSL</sequence>
<keyword evidence="3" id="KW-1185">Reference proteome</keyword>
<dbReference type="SUPFAM" id="SSF53067">
    <property type="entry name" value="Actin-like ATPase domain"/>
    <property type="match status" value="1"/>
</dbReference>
<feature type="domain" description="ATPase BadF/BadG/BcrA/BcrD type" evidence="1">
    <location>
        <begin position="14"/>
        <end position="258"/>
    </location>
</feature>
<proteinExistence type="predicted"/>
<dbReference type="Proteomes" id="UP000224915">
    <property type="component" value="Unassembled WGS sequence"/>
</dbReference>
<name>A0A2A9D028_9MICO</name>
<dbReference type="GO" id="GO:0016301">
    <property type="term" value="F:kinase activity"/>
    <property type="evidence" value="ECO:0007669"/>
    <property type="project" value="UniProtKB-KW"/>
</dbReference>
<keyword evidence="2" id="KW-0808">Transferase</keyword>
<dbReference type="InterPro" id="IPR052519">
    <property type="entry name" value="Euk-type_GlcNAc_Kinase"/>
</dbReference>